<name>A0A560CZD3_9BRAD</name>
<sequence>MLRMPEQAKTAERIAKHIPAFEQYVPPPRKPWMSEDRRMGLFDAAALALTFFQTVENQNG</sequence>
<comment type="caution">
    <text evidence="1">The sequence shown here is derived from an EMBL/GenBank/DDBJ whole genome shotgun (WGS) entry which is preliminary data.</text>
</comment>
<proteinExistence type="predicted"/>
<reference evidence="1 2" key="1">
    <citation type="submission" date="2019-06" db="EMBL/GenBank/DDBJ databases">
        <title>Genomic Encyclopedia of Type Strains, Phase IV (KMG-V): Genome sequencing to study the core and pangenomes of soil and plant-associated prokaryotes.</title>
        <authorList>
            <person name="Whitman W."/>
        </authorList>
    </citation>
    <scope>NUCLEOTIDE SEQUENCE [LARGE SCALE GENOMIC DNA]</scope>
    <source>
        <strain evidence="1 2">BR 510</strain>
    </source>
</reference>
<evidence type="ECO:0000313" key="1">
    <source>
        <dbReference type="EMBL" id="TWA90215.1"/>
    </source>
</evidence>
<organism evidence="1 2">
    <name type="scientific">Bradyrhizobium stylosanthis</name>
    <dbReference type="NCBI Taxonomy" id="1803665"/>
    <lineage>
        <taxon>Bacteria</taxon>
        <taxon>Pseudomonadati</taxon>
        <taxon>Pseudomonadota</taxon>
        <taxon>Alphaproteobacteria</taxon>
        <taxon>Hyphomicrobiales</taxon>
        <taxon>Nitrobacteraceae</taxon>
        <taxon>Bradyrhizobium</taxon>
    </lineage>
</organism>
<dbReference type="EMBL" id="VITK01000016">
    <property type="protein sequence ID" value="TWA90215.1"/>
    <property type="molecule type" value="Genomic_DNA"/>
</dbReference>
<evidence type="ECO:0000313" key="2">
    <source>
        <dbReference type="Proteomes" id="UP000319949"/>
    </source>
</evidence>
<gene>
    <name evidence="1" type="ORF">FBZ96_11621</name>
</gene>
<keyword evidence="2" id="KW-1185">Reference proteome</keyword>
<dbReference type="AlphaFoldDB" id="A0A560CZD3"/>
<accession>A0A560CZD3</accession>
<dbReference type="Proteomes" id="UP000319949">
    <property type="component" value="Unassembled WGS sequence"/>
</dbReference>
<protein>
    <submittedName>
        <fullName evidence="1">Uncharacterized protein</fullName>
    </submittedName>
</protein>